<evidence type="ECO:0000259" key="4">
    <source>
        <dbReference type="Pfam" id="PF01878"/>
    </source>
</evidence>
<comment type="caution">
    <text evidence="5">The sequence shown here is derived from an EMBL/GenBank/DDBJ whole genome shotgun (WGS) entry which is preliminary data.</text>
</comment>
<gene>
    <name evidence="5" type="ORF">CVT25_007445</name>
</gene>
<feature type="domain" description="EVE" evidence="4">
    <location>
        <begin position="9"/>
        <end position="134"/>
    </location>
</feature>
<dbReference type="GO" id="GO:0005634">
    <property type="term" value="C:nucleus"/>
    <property type="evidence" value="ECO:0007669"/>
    <property type="project" value="UniProtKB-SubCell"/>
</dbReference>
<dbReference type="PANTHER" id="PTHR14087">
    <property type="entry name" value="THYMOCYTE NUCLEAR PROTEIN 1"/>
    <property type="match status" value="1"/>
</dbReference>
<comment type="subcellular location">
    <subcellularLocation>
        <location evidence="1">Nucleus</location>
    </subcellularLocation>
</comment>
<dbReference type="EMBL" id="NHYD01000229">
    <property type="protein sequence ID" value="PPQ94808.1"/>
    <property type="molecule type" value="Genomic_DNA"/>
</dbReference>
<evidence type="ECO:0000256" key="1">
    <source>
        <dbReference type="ARBA" id="ARBA00004123"/>
    </source>
</evidence>
<dbReference type="SUPFAM" id="SSF88697">
    <property type="entry name" value="PUA domain-like"/>
    <property type="match status" value="1"/>
</dbReference>
<evidence type="ECO:0000313" key="5">
    <source>
        <dbReference type="EMBL" id="PPQ94808.1"/>
    </source>
</evidence>
<dbReference type="Pfam" id="PF01878">
    <property type="entry name" value="EVE"/>
    <property type="match status" value="1"/>
</dbReference>
<evidence type="ECO:0000256" key="3">
    <source>
        <dbReference type="SAM" id="MobiDB-lite"/>
    </source>
</evidence>
<dbReference type="Proteomes" id="UP000283269">
    <property type="component" value="Unassembled WGS sequence"/>
</dbReference>
<reference evidence="5 6" key="1">
    <citation type="journal article" date="2018" name="Evol. Lett.">
        <title>Horizontal gene cluster transfer increased hallucinogenic mushroom diversity.</title>
        <authorList>
            <person name="Reynolds H.T."/>
            <person name="Vijayakumar V."/>
            <person name="Gluck-Thaler E."/>
            <person name="Korotkin H.B."/>
            <person name="Matheny P.B."/>
            <person name="Slot J.C."/>
        </authorList>
    </citation>
    <scope>NUCLEOTIDE SEQUENCE [LARGE SCALE GENOMIC DNA]</scope>
    <source>
        <strain evidence="5 6">2631</strain>
    </source>
</reference>
<name>A0A409XVM2_PSICY</name>
<dbReference type="InterPro" id="IPR052181">
    <property type="entry name" value="5hmC_binding"/>
</dbReference>
<dbReference type="FunCoup" id="A0A409XVM2">
    <property type="interactions" value="261"/>
</dbReference>
<organism evidence="5 6">
    <name type="scientific">Psilocybe cyanescens</name>
    <dbReference type="NCBI Taxonomy" id="93625"/>
    <lineage>
        <taxon>Eukaryota</taxon>
        <taxon>Fungi</taxon>
        <taxon>Dikarya</taxon>
        <taxon>Basidiomycota</taxon>
        <taxon>Agaricomycotina</taxon>
        <taxon>Agaricomycetes</taxon>
        <taxon>Agaricomycetidae</taxon>
        <taxon>Agaricales</taxon>
        <taxon>Agaricineae</taxon>
        <taxon>Strophariaceae</taxon>
        <taxon>Psilocybe</taxon>
    </lineage>
</organism>
<feature type="region of interest" description="Disordered" evidence="3">
    <location>
        <begin position="263"/>
        <end position="300"/>
    </location>
</feature>
<proteinExistence type="predicted"/>
<evidence type="ECO:0000256" key="2">
    <source>
        <dbReference type="ARBA" id="ARBA00023242"/>
    </source>
</evidence>
<dbReference type="PANTHER" id="PTHR14087:SF7">
    <property type="entry name" value="THYMOCYTE NUCLEAR PROTEIN 1"/>
    <property type="match status" value="1"/>
</dbReference>
<dbReference type="STRING" id="93625.A0A409XVM2"/>
<dbReference type="Gene3D" id="3.10.590.10">
    <property type="entry name" value="ph1033 like domains"/>
    <property type="match status" value="1"/>
</dbReference>
<accession>A0A409XVM2</accession>
<evidence type="ECO:0000313" key="6">
    <source>
        <dbReference type="Proteomes" id="UP000283269"/>
    </source>
</evidence>
<protein>
    <recommendedName>
        <fullName evidence="4">EVE domain-containing protein</fullName>
    </recommendedName>
</protein>
<feature type="region of interest" description="Disordered" evidence="3">
    <location>
        <begin position="205"/>
        <end position="249"/>
    </location>
</feature>
<dbReference type="InterPro" id="IPR002740">
    <property type="entry name" value="EVE_domain"/>
</dbReference>
<dbReference type="OrthoDB" id="41445at2759"/>
<dbReference type="InParanoid" id="A0A409XVM2"/>
<sequence>MSSSTLSARYWLLKAEPDTRIVKGKDVKFSVDDFEHVKTSPWEGVRNYEARNLMKEMKEGDKALFYHSNCKVPGIAAFAQVSKEAYPDFTAWDSSHPYYDPKSDPKEPKWFMVDLTFTSRAPHFVPLALLRKISDLAPSPQGIPDEIAYIGEAGVASIKTVDERVRRVDLIDMDLVTRGRLSVQRVDEGAWKAINELAKNGGWEDMDLRPGKKGNTIASANPKSKMPKKKASAALQAKEDIDDSEEQAQTELENLVEKVIATATTKGKAKRKREAQAVGEPESALTGERDGLRRSTRAKK</sequence>
<dbReference type="InterPro" id="IPR047197">
    <property type="entry name" value="THYN1-like_EVE"/>
</dbReference>
<keyword evidence="6" id="KW-1185">Reference proteome</keyword>
<dbReference type="CDD" id="cd21133">
    <property type="entry name" value="EVE"/>
    <property type="match status" value="1"/>
</dbReference>
<keyword evidence="2" id="KW-0539">Nucleus</keyword>
<dbReference type="AlphaFoldDB" id="A0A409XVM2"/>
<dbReference type="InterPro" id="IPR015947">
    <property type="entry name" value="PUA-like_sf"/>
</dbReference>